<accession>A0A3Q7J9B2</accession>
<dbReference type="PaxDb" id="4081-Solyc12g042190.1.1"/>
<name>A0A3Q7J9B2_SOLLC</name>
<dbReference type="EnsemblPlants" id="Solyc12g042190.1.1">
    <property type="protein sequence ID" value="Solyc12g042190.1.1.1"/>
    <property type="gene ID" value="Solyc12g042190.1"/>
</dbReference>
<dbReference type="AlphaFoldDB" id="A0A3Q7J9B2"/>
<reference evidence="1" key="2">
    <citation type="submission" date="2019-01" db="UniProtKB">
        <authorList>
            <consortium name="EnsemblPlants"/>
        </authorList>
    </citation>
    <scope>IDENTIFICATION</scope>
    <source>
        <strain evidence="1">cv. Heinz 1706</strain>
    </source>
</reference>
<dbReference type="InParanoid" id="A0A3Q7J9B2"/>
<evidence type="ECO:0000313" key="1">
    <source>
        <dbReference type="EnsemblPlants" id="Solyc12g042190.1.1.1"/>
    </source>
</evidence>
<reference evidence="1" key="1">
    <citation type="journal article" date="2012" name="Nature">
        <title>The tomato genome sequence provides insights into fleshy fruit evolution.</title>
        <authorList>
            <consortium name="Tomato Genome Consortium"/>
        </authorList>
    </citation>
    <scope>NUCLEOTIDE SEQUENCE [LARGE SCALE GENOMIC DNA]</scope>
    <source>
        <strain evidence="1">cv. Heinz 1706</strain>
    </source>
</reference>
<evidence type="ECO:0000313" key="2">
    <source>
        <dbReference type="Proteomes" id="UP000004994"/>
    </source>
</evidence>
<keyword evidence="2" id="KW-1185">Reference proteome</keyword>
<proteinExistence type="predicted"/>
<organism evidence="1">
    <name type="scientific">Solanum lycopersicum</name>
    <name type="common">Tomato</name>
    <name type="synonym">Lycopersicon esculentum</name>
    <dbReference type="NCBI Taxonomy" id="4081"/>
    <lineage>
        <taxon>Eukaryota</taxon>
        <taxon>Viridiplantae</taxon>
        <taxon>Streptophyta</taxon>
        <taxon>Embryophyta</taxon>
        <taxon>Tracheophyta</taxon>
        <taxon>Spermatophyta</taxon>
        <taxon>Magnoliopsida</taxon>
        <taxon>eudicotyledons</taxon>
        <taxon>Gunneridae</taxon>
        <taxon>Pentapetalae</taxon>
        <taxon>asterids</taxon>
        <taxon>lamiids</taxon>
        <taxon>Solanales</taxon>
        <taxon>Solanaceae</taxon>
        <taxon>Solanoideae</taxon>
        <taxon>Solaneae</taxon>
        <taxon>Solanum</taxon>
        <taxon>Solanum subgen. Lycopersicon</taxon>
    </lineage>
</organism>
<sequence>MLKHKSGLGLSKVIDKNLSIVASLSWRLLTNPNSMWASTLLNKYNSKISISAFSFT</sequence>
<dbReference type="Proteomes" id="UP000004994">
    <property type="component" value="Chromosome 12"/>
</dbReference>
<dbReference type="Gramene" id="Solyc12g042190.1.1">
    <property type="protein sequence ID" value="Solyc12g042190.1.1.1"/>
    <property type="gene ID" value="Solyc12g042190.1"/>
</dbReference>
<protein>
    <submittedName>
        <fullName evidence="1">Uncharacterized protein</fullName>
    </submittedName>
</protein>